<feature type="region of interest" description="Disordered" evidence="1">
    <location>
        <begin position="156"/>
        <end position="198"/>
    </location>
</feature>
<feature type="compositionally biased region" description="Basic and acidic residues" evidence="1">
    <location>
        <begin position="156"/>
        <end position="175"/>
    </location>
</feature>
<organism evidence="2 3">
    <name type="scientific">Septoria linicola</name>
    <dbReference type="NCBI Taxonomy" id="215465"/>
    <lineage>
        <taxon>Eukaryota</taxon>
        <taxon>Fungi</taxon>
        <taxon>Dikarya</taxon>
        <taxon>Ascomycota</taxon>
        <taxon>Pezizomycotina</taxon>
        <taxon>Dothideomycetes</taxon>
        <taxon>Dothideomycetidae</taxon>
        <taxon>Mycosphaerellales</taxon>
        <taxon>Mycosphaerellaceae</taxon>
        <taxon>Septoria</taxon>
    </lineage>
</organism>
<dbReference type="AlphaFoldDB" id="A0A9Q9AIF2"/>
<feature type="compositionally biased region" description="Polar residues" evidence="1">
    <location>
        <begin position="176"/>
        <end position="190"/>
    </location>
</feature>
<reference evidence="2" key="1">
    <citation type="submission" date="2022-06" db="EMBL/GenBank/DDBJ databases">
        <title>Complete genome sequences of two strains of the flax pathogen Septoria linicola.</title>
        <authorList>
            <person name="Lapalu N."/>
            <person name="Simon A."/>
            <person name="Demenou B."/>
            <person name="Paumier D."/>
            <person name="Guillot M.-P."/>
            <person name="Gout L."/>
            <person name="Valade R."/>
        </authorList>
    </citation>
    <scope>NUCLEOTIDE SEQUENCE</scope>
    <source>
        <strain evidence="2">SE15195</strain>
    </source>
</reference>
<gene>
    <name evidence="2" type="ORF">Slin15195_G016880</name>
</gene>
<sequence>MSNNKRNALSDIEDMLSLFRCSEMEFLELEFRIDEDLTGHPDLASLNNHLPLRRNIWYAVATSEPFRAMINGTRWGNERPPNFNERLYQENIILPMIKFKLHGEATASAVLRAAQRSPLKFTESELDASTSSSFSDSQATNNDDWTEEVLRKLKEKEQAEKRSQGPTPDTDRHQEQPNTLKGTGSSSASPSKGLADARRSRLEYTGTWVDEEQGGREANIGSGRRGNITIGHGLTELVGSEVLKELDKRLGPAVEKAMQEQKTTMQQDMAALLENARRKWRRELAKDFSDALSK</sequence>
<proteinExistence type="predicted"/>
<feature type="region of interest" description="Disordered" evidence="1">
    <location>
        <begin position="122"/>
        <end position="144"/>
    </location>
</feature>
<evidence type="ECO:0000313" key="2">
    <source>
        <dbReference type="EMBL" id="USW48369.1"/>
    </source>
</evidence>
<dbReference type="EMBL" id="CP099418">
    <property type="protein sequence ID" value="USW48369.1"/>
    <property type="molecule type" value="Genomic_DNA"/>
</dbReference>
<dbReference type="Proteomes" id="UP001056384">
    <property type="component" value="Chromosome 1"/>
</dbReference>
<protein>
    <submittedName>
        <fullName evidence="2">Uncharacterized protein</fullName>
    </submittedName>
</protein>
<accession>A0A9Q9AIF2</accession>
<feature type="compositionally biased region" description="Low complexity" evidence="1">
    <location>
        <begin position="127"/>
        <end position="137"/>
    </location>
</feature>
<evidence type="ECO:0000256" key="1">
    <source>
        <dbReference type="SAM" id="MobiDB-lite"/>
    </source>
</evidence>
<evidence type="ECO:0000313" key="3">
    <source>
        <dbReference type="Proteomes" id="UP001056384"/>
    </source>
</evidence>
<name>A0A9Q9AIF2_9PEZI</name>
<keyword evidence="3" id="KW-1185">Reference proteome</keyword>